<sequence length="24" mass="2833">MPEEVSIDIDTREDFELVGKILRK</sequence>
<name>A0A382RZG7_9ZZZZ</name>
<organism evidence="1">
    <name type="scientific">marine metagenome</name>
    <dbReference type="NCBI Taxonomy" id="408172"/>
    <lineage>
        <taxon>unclassified sequences</taxon>
        <taxon>metagenomes</taxon>
        <taxon>ecological metagenomes</taxon>
    </lineage>
</organism>
<accession>A0A382RZG7</accession>
<reference evidence="1" key="1">
    <citation type="submission" date="2018-05" db="EMBL/GenBank/DDBJ databases">
        <authorList>
            <person name="Lanie J.A."/>
            <person name="Ng W.-L."/>
            <person name="Kazmierczak K.M."/>
            <person name="Andrzejewski T.M."/>
            <person name="Davidsen T.M."/>
            <person name="Wayne K.J."/>
            <person name="Tettelin H."/>
            <person name="Glass J.I."/>
            <person name="Rusch D."/>
            <person name="Podicherti R."/>
            <person name="Tsui H.-C.T."/>
            <person name="Winkler M.E."/>
        </authorList>
    </citation>
    <scope>NUCLEOTIDE SEQUENCE</scope>
</reference>
<dbReference type="AlphaFoldDB" id="A0A382RZG7"/>
<proteinExistence type="predicted"/>
<protein>
    <submittedName>
        <fullName evidence="1">Uncharacterized protein</fullName>
    </submittedName>
</protein>
<gene>
    <name evidence="1" type="ORF">METZ01_LOCUS355399</name>
</gene>
<evidence type="ECO:0000313" key="1">
    <source>
        <dbReference type="EMBL" id="SVD02545.1"/>
    </source>
</evidence>
<dbReference type="EMBL" id="UINC01125007">
    <property type="protein sequence ID" value="SVD02545.1"/>
    <property type="molecule type" value="Genomic_DNA"/>
</dbReference>